<keyword evidence="4 7" id="KW-0812">Transmembrane</keyword>
<evidence type="ECO:0000256" key="5">
    <source>
        <dbReference type="ARBA" id="ARBA00022989"/>
    </source>
</evidence>
<keyword evidence="5 8" id="KW-1133">Transmembrane helix</keyword>
<keyword evidence="6 8" id="KW-0472">Membrane</keyword>
<evidence type="ECO:0000256" key="2">
    <source>
        <dbReference type="ARBA" id="ARBA00005811"/>
    </source>
</evidence>
<dbReference type="GO" id="GO:0015031">
    <property type="term" value="P:protein transport"/>
    <property type="evidence" value="ECO:0007669"/>
    <property type="project" value="UniProtKB-KW"/>
</dbReference>
<dbReference type="PANTHER" id="PTHR30558:SF13">
    <property type="entry name" value="BIOPOLYMER TRANSPORT PROTEIN EXBD2"/>
    <property type="match status" value="1"/>
</dbReference>
<proteinExistence type="inferred from homology"/>
<keyword evidence="7" id="KW-0653">Protein transport</keyword>
<keyword evidence="7" id="KW-0813">Transport</keyword>
<dbReference type="Pfam" id="PF02472">
    <property type="entry name" value="ExbD"/>
    <property type="match status" value="1"/>
</dbReference>
<organism evidence="9">
    <name type="scientific">Caldithrix abyssi</name>
    <dbReference type="NCBI Taxonomy" id="187145"/>
    <lineage>
        <taxon>Bacteria</taxon>
        <taxon>Pseudomonadati</taxon>
        <taxon>Calditrichota</taxon>
        <taxon>Calditrichia</taxon>
        <taxon>Calditrichales</taxon>
        <taxon>Calditrichaceae</taxon>
        <taxon>Caldithrix</taxon>
    </lineage>
</organism>
<comment type="subcellular location">
    <subcellularLocation>
        <location evidence="1">Cell membrane</location>
        <topology evidence="1">Single-pass membrane protein</topology>
    </subcellularLocation>
    <subcellularLocation>
        <location evidence="7">Cell membrane</location>
        <topology evidence="7">Single-pass type II membrane protein</topology>
    </subcellularLocation>
</comment>
<reference evidence="9" key="1">
    <citation type="journal article" date="2020" name="mSystems">
        <title>Genome- and Community-Level Interaction Insights into Carbon Utilization and Element Cycling Functions of Hydrothermarchaeota in Hydrothermal Sediment.</title>
        <authorList>
            <person name="Zhou Z."/>
            <person name="Liu Y."/>
            <person name="Xu W."/>
            <person name="Pan J."/>
            <person name="Luo Z.H."/>
            <person name="Li M."/>
        </authorList>
    </citation>
    <scope>NUCLEOTIDE SEQUENCE [LARGE SCALE GENOMIC DNA]</scope>
    <source>
        <strain evidence="9">HyVt-577</strain>
    </source>
</reference>
<evidence type="ECO:0000313" key="9">
    <source>
        <dbReference type="EMBL" id="HGY54307.1"/>
    </source>
</evidence>
<dbReference type="EMBL" id="DRQG01000015">
    <property type="protein sequence ID" value="HGY54307.1"/>
    <property type="molecule type" value="Genomic_DNA"/>
</dbReference>
<dbReference type="InterPro" id="IPR003400">
    <property type="entry name" value="ExbD"/>
</dbReference>
<protein>
    <submittedName>
        <fullName evidence="9">Biopolymer transporter ExbD</fullName>
    </submittedName>
</protein>
<sequence>MKLMDKKNKKVTLNMTSLIDVLFILIIFFTVSSTFLEQPGIELKLPEAKSSEGHTAQKIIIYVDKDKNVFLNDKLVSINNLIEDVKQMANFRKDKSIVLKADSDVTHGLVIKIMDLLREQGIYKIVVSTKMPSS</sequence>
<evidence type="ECO:0000256" key="7">
    <source>
        <dbReference type="RuleBase" id="RU003879"/>
    </source>
</evidence>
<dbReference type="Gene3D" id="3.30.420.270">
    <property type="match status" value="1"/>
</dbReference>
<evidence type="ECO:0000256" key="6">
    <source>
        <dbReference type="ARBA" id="ARBA00023136"/>
    </source>
</evidence>
<dbReference type="PANTHER" id="PTHR30558">
    <property type="entry name" value="EXBD MEMBRANE COMPONENT OF PMF-DRIVEN MACROMOLECULE IMPORT SYSTEM"/>
    <property type="match status" value="1"/>
</dbReference>
<evidence type="ECO:0000256" key="1">
    <source>
        <dbReference type="ARBA" id="ARBA00004162"/>
    </source>
</evidence>
<evidence type="ECO:0000256" key="8">
    <source>
        <dbReference type="SAM" id="Phobius"/>
    </source>
</evidence>
<dbReference type="GO" id="GO:0022857">
    <property type="term" value="F:transmembrane transporter activity"/>
    <property type="evidence" value="ECO:0007669"/>
    <property type="project" value="InterPro"/>
</dbReference>
<name>A0A7V4UBY7_CALAY</name>
<feature type="transmembrane region" description="Helical" evidence="8">
    <location>
        <begin position="12"/>
        <end position="36"/>
    </location>
</feature>
<accession>A0A7V4UBY7</accession>
<dbReference type="GO" id="GO:0005886">
    <property type="term" value="C:plasma membrane"/>
    <property type="evidence" value="ECO:0007669"/>
    <property type="project" value="UniProtKB-SubCell"/>
</dbReference>
<dbReference type="AlphaFoldDB" id="A0A7V4UBY7"/>
<gene>
    <name evidence="9" type="ORF">ENK44_01270</name>
</gene>
<comment type="similarity">
    <text evidence="2 7">Belongs to the ExbD/TolR family.</text>
</comment>
<dbReference type="Proteomes" id="UP000885779">
    <property type="component" value="Unassembled WGS sequence"/>
</dbReference>
<comment type="caution">
    <text evidence="9">The sequence shown here is derived from an EMBL/GenBank/DDBJ whole genome shotgun (WGS) entry which is preliminary data.</text>
</comment>
<evidence type="ECO:0000256" key="3">
    <source>
        <dbReference type="ARBA" id="ARBA00022475"/>
    </source>
</evidence>
<keyword evidence="3" id="KW-1003">Cell membrane</keyword>
<evidence type="ECO:0000256" key="4">
    <source>
        <dbReference type="ARBA" id="ARBA00022692"/>
    </source>
</evidence>